<dbReference type="FunFam" id="3.40.50.980:FF:000001">
    <property type="entry name" value="Non-ribosomal peptide synthetase"/>
    <property type="match status" value="2"/>
</dbReference>
<dbReference type="Gene3D" id="3.30.300.30">
    <property type="match status" value="2"/>
</dbReference>
<dbReference type="FunFam" id="3.30.559.30:FF:000003">
    <property type="entry name" value="Nonribosomal peptide synthase SidD"/>
    <property type="match status" value="1"/>
</dbReference>
<dbReference type="PROSITE" id="PS00455">
    <property type="entry name" value="AMP_BINDING"/>
    <property type="match status" value="2"/>
</dbReference>
<comment type="similarity">
    <text evidence="4">Belongs to the NRP synthetase family.</text>
</comment>
<gene>
    <name evidence="5" type="ORF">PTTW11_01438</name>
</gene>
<dbReference type="PANTHER" id="PTHR45527">
    <property type="entry name" value="NONRIBOSOMAL PEPTIDE SYNTHETASE"/>
    <property type="match status" value="1"/>
</dbReference>
<dbReference type="InterPro" id="IPR010071">
    <property type="entry name" value="AA_adenyl_dom"/>
</dbReference>
<dbReference type="Pfam" id="PF00501">
    <property type="entry name" value="AMP-binding"/>
    <property type="match status" value="2"/>
</dbReference>
<dbReference type="FunFam" id="3.30.300.30:FF:000015">
    <property type="entry name" value="Nonribosomal peptide synthase SidD"/>
    <property type="match status" value="2"/>
</dbReference>
<evidence type="ECO:0000256" key="2">
    <source>
        <dbReference type="ARBA" id="ARBA00022553"/>
    </source>
</evidence>
<dbReference type="GO" id="GO:0044550">
    <property type="term" value="P:secondary metabolite biosynthetic process"/>
    <property type="evidence" value="ECO:0007669"/>
    <property type="project" value="TreeGrafter"/>
</dbReference>
<sequence length="1669" mass="183434">MDLPVDNPPDTKDVDKIWAWNKDVPPAVDRCIHDLFTERALARPSAHAICAWDGEMTYGQLDALSTKLAGHLVQLGVKPEDVVPLCFEKSMWTVVAMLAVLKAGGAFAPLDPDHPASRHEEIFRQIEAEVVLVSAQHSAHWKISGCHVVTVSESFINQLHPVADMACFSATPGNAAYVLFTSGSTGIPKGVVLEHRAVSTSCLGHGCAFGITNQSRVLQFTSYTFDFCMAEIITTLLYGGCICVPSDQDRRSDLAKTINTMCANWALLTPSVARLLNPGDVPTLTILVIGGEQVTFADWDRWPSDVQLINGYGPTECCIVCTMYTTQSFKSGTIGTAIASVSWVVDPENHHKLAPLGSIGELLMEGPILSRGYLNDPDKTAAAFIDDPAWLLEGCEGHVGRQGRLYKTGDLVYYNPDGNLVCVGRKDNQTKVRGQRVELCEIEHHIRQCLPEARQMAVEVVLPSGDRNNATLAAFVRLDDHCHNTLLVGRAAESDRRAHMISLASVEEELAKLLPIYMVPTVFIALEQFPITTSGKTDRKLLREIGASFTPQQIAEMRTSSQGLKRQPSTEAERTMQQLWARVLSLELDTIGLDDSFFRLGGDSIAAMKLVGEARGMGLQFSVADIFRNPKLAALASLDLRSSYRPNEEISAFSLLGADTEPTHVREQVAVSCGVDTSLIEDIYPCSPLQEGMMALTAKRAGDYIMQTALELRADIDEDTLRAAWEQIVRSTATLRTRIVQHSKLGLLQVVVEEDIQWVEAEALEEHLERDRAVSMGLGDPLTRYALVKEPYGGKRWFTWTIHHALYDGWSVPQILHAVKQVYSGVALERQPSFNAFIQYLGQQDHKAATAYWHGTLADCEAVLFPPLPPTVTQPVADMTVEYQCPPLTNSAADTTTSILIRAAWAIVASRYTSSDDVVFGTTVTGRNAPVVGIETITGPTIATVPVRVRVRDHQTVSAFLQELQQQSIDMIAYEQTGLQWIAKMGPGPQHACGLQTLLIVQPAGDALRSDDTLGEWRSHSELQDFTTYALMLQCTLAVEGVQIAASFDRRVVEDWLVEKMLGQLSFVIQQLAGADGQANVASIDTLTPEDRQQLWAWNKDVPPAVDRCIHDLFTEQALARPEAPAIYAWDGELTYRELDALSTKLAGHLVQLGVKPEDVVPLCFEKSMWTVVAMLAVLKAGGAFLLLDPTLPPERLKLMCSKVSAVLALASQVSAAVIQDLVRAVVVVTRDSILHINQRSPWTLSVQSRNTAYVIFTSGSTGEPKGCRIEHQASCSAVVGHGHHVKMQTNTRTLQFGSYSFAGSLAEIILALSHGGCICIPTEEDRQTRLALAISRMKVNWAFFTSTVLELLIPQEVPSLTTLCVGGESILAPQIAQWENQAHMRQTYGSSETSGFVSSTQLTRTSTTKDIGRASTGVYWVVDPNDHNRLLPAGVVGEVLIEGPILGREYIGAPDKTAATFIAAPAWRCSFGISTGLPRLYKTGDLARHKKDGSLELLGRKDSQVKLRGQRIELGEVEHQARLAETDVKELAVELIKGENQDSMLACFVVIDDSGEHGMPRVRTQDVIRTIQDRLERLLPQYMVPTVFVPIARLPVTWSKKVDRKRLREIGASFTVQQLAEMRTSSQDTKRQPSTEAERTMQQLWARVLGLELDTIGLAHLRSINQAS</sequence>
<dbReference type="PROSITE" id="PS50075">
    <property type="entry name" value="CARRIER"/>
    <property type="match status" value="1"/>
</dbReference>
<dbReference type="PANTHER" id="PTHR45527:SF3">
    <property type="entry name" value="SIDEROPHORE SYNTHETASE (EUROFUNG)"/>
    <property type="match status" value="1"/>
</dbReference>
<dbReference type="Proteomes" id="UP000472372">
    <property type="component" value="Chromosome 1"/>
</dbReference>
<dbReference type="GO" id="GO:0005737">
    <property type="term" value="C:cytoplasm"/>
    <property type="evidence" value="ECO:0007669"/>
    <property type="project" value="TreeGrafter"/>
</dbReference>
<dbReference type="FunFam" id="3.40.50.12780:FF:000014">
    <property type="entry name" value="Nonribosomal peptide synthetase 1"/>
    <property type="match status" value="2"/>
</dbReference>
<organism evidence="5 6">
    <name type="scientific">Pyrenophora teres f. teres</name>
    <dbReference type="NCBI Taxonomy" id="97479"/>
    <lineage>
        <taxon>Eukaryota</taxon>
        <taxon>Fungi</taxon>
        <taxon>Dikarya</taxon>
        <taxon>Ascomycota</taxon>
        <taxon>Pezizomycotina</taxon>
        <taxon>Dothideomycetes</taxon>
        <taxon>Pleosporomycetidae</taxon>
        <taxon>Pleosporales</taxon>
        <taxon>Pleosporineae</taxon>
        <taxon>Pleosporaceae</taxon>
        <taxon>Pyrenophora</taxon>
    </lineage>
</organism>
<dbReference type="SMART" id="SM00823">
    <property type="entry name" value="PKS_PP"/>
    <property type="match status" value="1"/>
</dbReference>
<dbReference type="NCBIfam" id="TIGR01733">
    <property type="entry name" value="AA-adenyl-dom"/>
    <property type="match status" value="2"/>
</dbReference>
<dbReference type="InterPro" id="IPR045851">
    <property type="entry name" value="AMP-bd_C_sf"/>
</dbReference>
<evidence type="ECO:0000256" key="4">
    <source>
        <dbReference type="ARBA" id="ARBA00029454"/>
    </source>
</evidence>
<dbReference type="InterPro" id="IPR000873">
    <property type="entry name" value="AMP-dep_synth/lig_dom"/>
</dbReference>
<proteinExistence type="inferred from homology"/>
<dbReference type="Pfam" id="PF00550">
    <property type="entry name" value="PP-binding"/>
    <property type="match status" value="1"/>
</dbReference>
<dbReference type="InterPro" id="IPR020806">
    <property type="entry name" value="PKS_PP-bd"/>
</dbReference>
<dbReference type="InterPro" id="IPR006162">
    <property type="entry name" value="Ppantetheine_attach_site"/>
</dbReference>
<keyword evidence="1" id="KW-0596">Phosphopantetheine</keyword>
<name>A0A6S6V8D7_9PLEO</name>
<evidence type="ECO:0000313" key="6">
    <source>
        <dbReference type="Proteomes" id="UP000472372"/>
    </source>
</evidence>
<dbReference type="CDD" id="cd05918">
    <property type="entry name" value="A_NRPS_SidN3_like"/>
    <property type="match status" value="2"/>
</dbReference>
<accession>A0A6S6V8D7</accession>
<dbReference type="Pfam" id="PF00668">
    <property type="entry name" value="Condensation"/>
    <property type="match status" value="1"/>
</dbReference>
<evidence type="ECO:0000313" key="5">
    <source>
        <dbReference type="EMBL" id="CAE7002757.1"/>
    </source>
</evidence>
<dbReference type="GO" id="GO:0016874">
    <property type="term" value="F:ligase activity"/>
    <property type="evidence" value="ECO:0007669"/>
    <property type="project" value="UniProtKB-KW"/>
</dbReference>
<keyword evidence="3" id="KW-0436">Ligase</keyword>
<dbReference type="InterPro" id="IPR020845">
    <property type="entry name" value="AMP-binding_CS"/>
</dbReference>
<keyword evidence="2" id="KW-0597">Phosphoprotein</keyword>
<dbReference type="PROSITE" id="PS00012">
    <property type="entry name" value="PHOSPHOPANTETHEINE"/>
    <property type="match status" value="1"/>
</dbReference>
<dbReference type="InterPro" id="IPR023213">
    <property type="entry name" value="CAT-like_dom_sf"/>
</dbReference>
<dbReference type="EMBL" id="HG992977">
    <property type="protein sequence ID" value="CAE7002757.1"/>
    <property type="molecule type" value="Genomic_DNA"/>
</dbReference>
<dbReference type="InterPro" id="IPR001242">
    <property type="entry name" value="Condensation_dom"/>
</dbReference>
<protein>
    <submittedName>
        <fullName evidence="5">HC-toxin synthetase</fullName>
    </submittedName>
</protein>
<dbReference type="InterPro" id="IPR009081">
    <property type="entry name" value="PP-bd_ACP"/>
</dbReference>
<dbReference type="SUPFAM" id="SSF52777">
    <property type="entry name" value="CoA-dependent acyltransferases"/>
    <property type="match status" value="2"/>
</dbReference>
<reference evidence="5" key="1">
    <citation type="submission" date="2021-02" db="EMBL/GenBank/DDBJ databases">
        <authorList>
            <person name="Syme A R."/>
            <person name="Syme A R."/>
            <person name="Moolhuijzen P."/>
        </authorList>
    </citation>
    <scope>NUCLEOTIDE SEQUENCE</scope>
    <source>
        <strain evidence="5">W1-1</strain>
    </source>
</reference>
<dbReference type="InterPro" id="IPR036736">
    <property type="entry name" value="ACP-like_sf"/>
</dbReference>
<dbReference type="SUPFAM" id="SSF47336">
    <property type="entry name" value="ACP-like"/>
    <property type="match status" value="1"/>
</dbReference>
<evidence type="ECO:0000256" key="1">
    <source>
        <dbReference type="ARBA" id="ARBA00022450"/>
    </source>
</evidence>
<dbReference type="GO" id="GO:0043041">
    <property type="term" value="P:amino acid activation for nonribosomal peptide biosynthetic process"/>
    <property type="evidence" value="ECO:0007669"/>
    <property type="project" value="TreeGrafter"/>
</dbReference>
<dbReference type="CDD" id="cd19545">
    <property type="entry name" value="FUM14_C_NRPS-like"/>
    <property type="match status" value="1"/>
</dbReference>
<dbReference type="Gene3D" id="1.10.1200.10">
    <property type="entry name" value="ACP-like"/>
    <property type="match status" value="1"/>
</dbReference>
<dbReference type="Gene3D" id="3.30.559.10">
    <property type="entry name" value="Chloramphenicol acetyltransferase-like domain"/>
    <property type="match status" value="1"/>
</dbReference>
<dbReference type="SUPFAM" id="SSF56801">
    <property type="entry name" value="Acetyl-CoA synthetase-like"/>
    <property type="match status" value="2"/>
</dbReference>
<dbReference type="Gene3D" id="3.40.50.12780">
    <property type="entry name" value="N-terminal domain of ligase-like"/>
    <property type="match status" value="2"/>
</dbReference>
<dbReference type="FunFam" id="1.10.1200.10:FF:000005">
    <property type="entry name" value="Nonribosomal peptide synthetase 1"/>
    <property type="match status" value="1"/>
</dbReference>
<dbReference type="Gene3D" id="3.30.559.30">
    <property type="entry name" value="Nonribosomal peptide synthetase, condensation domain"/>
    <property type="match status" value="1"/>
</dbReference>
<dbReference type="InterPro" id="IPR042099">
    <property type="entry name" value="ANL_N_sf"/>
</dbReference>
<dbReference type="GO" id="GO:0031177">
    <property type="term" value="F:phosphopantetheine binding"/>
    <property type="evidence" value="ECO:0007669"/>
    <property type="project" value="InterPro"/>
</dbReference>
<evidence type="ECO:0000256" key="3">
    <source>
        <dbReference type="ARBA" id="ARBA00022598"/>
    </source>
</evidence>